<dbReference type="Proteomes" id="UP000067626">
    <property type="component" value="Chromosome"/>
</dbReference>
<dbReference type="AlphaFoldDB" id="A0A0K1EAM5"/>
<protein>
    <recommendedName>
        <fullName evidence="4">DUF4397 domain-containing protein</fullName>
    </recommendedName>
</protein>
<dbReference type="EMBL" id="CP012159">
    <property type="protein sequence ID" value="AKT37925.1"/>
    <property type="molecule type" value="Genomic_DNA"/>
</dbReference>
<organism evidence="2 3">
    <name type="scientific">Chondromyces crocatus</name>
    <dbReference type="NCBI Taxonomy" id="52"/>
    <lineage>
        <taxon>Bacteria</taxon>
        <taxon>Pseudomonadati</taxon>
        <taxon>Myxococcota</taxon>
        <taxon>Polyangia</taxon>
        <taxon>Polyangiales</taxon>
        <taxon>Polyangiaceae</taxon>
        <taxon>Chondromyces</taxon>
    </lineage>
</organism>
<evidence type="ECO:0000313" key="3">
    <source>
        <dbReference type="Proteomes" id="UP000067626"/>
    </source>
</evidence>
<evidence type="ECO:0008006" key="4">
    <source>
        <dbReference type="Google" id="ProtNLM"/>
    </source>
</evidence>
<keyword evidence="1" id="KW-0732">Signal</keyword>
<dbReference type="PROSITE" id="PS51257">
    <property type="entry name" value="PROKAR_LIPOPROTEIN"/>
    <property type="match status" value="1"/>
</dbReference>
<dbReference type="KEGG" id="ccro:CMC5_020680"/>
<feature type="chain" id="PRO_5005459165" description="DUF4397 domain-containing protein" evidence="1">
    <location>
        <begin position="24"/>
        <end position="251"/>
    </location>
</feature>
<dbReference type="RefSeq" id="WP_169796504.1">
    <property type="nucleotide sequence ID" value="NZ_CP012159.1"/>
</dbReference>
<keyword evidence="3" id="KW-1185">Reference proteome</keyword>
<name>A0A0K1EAM5_CHOCO</name>
<evidence type="ECO:0000313" key="2">
    <source>
        <dbReference type="EMBL" id="AKT37925.1"/>
    </source>
</evidence>
<sequence>MRRLSRRARLSPLLLLLPLVAGCSEGDGRQGIAGELGNGVFYYLCAGDSDAQCDDKATRGDIDVATGAFPPVAVGGRFSIDFESNDTYDVGPYTIDTANDFVTSEETVFQAMAPGVAALVAMDGNTAMDLVHVRFEEAKTIRVSQTETNTNLPERIQGGVSANVGGLDVELEVDAPTGLTGRTFLRVVPATEDGRILAGALPVTWRGDPDVVAFLSAPSDNVVEVQINGTGPITATVGALETTVLVGGGDP</sequence>
<accession>A0A0K1EAM5</accession>
<reference evidence="2 3" key="1">
    <citation type="submission" date="2015-07" db="EMBL/GenBank/DDBJ databases">
        <title>Genome analysis of myxobacterium Chondromyces crocatus Cm c5 reveals a high potential for natural compound synthesis and the genetic basis for the loss of fruiting body formation.</title>
        <authorList>
            <person name="Zaburannyi N."/>
            <person name="Bunk B."/>
            <person name="Maier J."/>
            <person name="Overmann J."/>
            <person name="Mueller R."/>
        </authorList>
    </citation>
    <scope>NUCLEOTIDE SEQUENCE [LARGE SCALE GENOMIC DNA]</scope>
    <source>
        <strain evidence="2 3">Cm c5</strain>
    </source>
</reference>
<proteinExistence type="predicted"/>
<feature type="signal peptide" evidence="1">
    <location>
        <begin position="1"/>
        <end position="23"/>
    </location>
</feature>
<gene>
    <name evidence="2" type="ORF">CMC5_020680</name>
</gene>
<evidence type="ECO:0000256" key="1">
    <source>
        <dbReference type="SAM" id="SignalP"/>
    </source>
</evidence>
<dbReference type="STRING" id="52.CMC5_020680"/>